<feature type="region of interest" description="Disordered" evidence="1">
    <location>
        <begin position="1"/>
        <end position="67"/>
    </location>
</feature>
<organism evidence="2 3">
    <name type="scientific">Boletus edulis BED1</name>
    <dbReference type="NCBI Taxonomy" id="1328754"/>
    <lineage>
        <taxon>Eukaryota</taxon>
        <taxon>Fungi</taxon>
        <taxon>Dikarya</taxon>
        <taxon>Basidiomycota</taxon>
        <taxon>Agaricomycotina</taxon>
        <taxon>Agaricomycetes</taxon>
        <taxon>Agaricomycetidae</taxon>
        <taxon>Boletales</taxon>
        <taxon>Boletineae</taxon>
        <taxon>Boletaceae</taxon>
        <taxon>Boletoideae</taxon>
        <taxon>Boletus</taxon>
    </lineage>
</organism>
<feature type="region of interest" description="Disordered" evidence="1">
    <location>
        <begin position="189"/>
        <end position="218"/>
    </location>
</feature>
<evidence type="ECO:0000313" key="2">
    <source>
        <dbReference type="EMBL" id="KAF8452760.1"/>
    </source>
</evidence>
<reference evidence="2" key="2">
    <citation type="journal article" date="2020" name="Nat. Commun.">
        <title>Large-scale genome sequencing of mycorrhizal fungi provides insights into the early evolution of symbiotic traits.</title>
        <authorList>
            <person name="Miyauchi S."/>
            <person name="Kiss E."/>
            <person name="Kuo A."/>
            <person name="Drula E."/>
            <person name="Kohler A."/>
            <person name="Sanchez-Garcia M."/>
            <person name="Morin E."/>
            <person name="Andreopoulos B."/>
            <person name="Barry K.W."/>
            <person name="Bonito G."/>
            <person name="Buee M."/>
            <person name="Carver A."/>
            <person name="Chen C."/>
            <person name="Cichocki N."/>
            <person name="Clum A."/>
            <person name="Culley D."/>
            <person name="Crous P.W."/>
            <person name="Fauchery L."/>
            <person name="Girlanda M."/>
            <person name="Hayes R.D."/>
            <person name="Keri Z."/>
            <person name="LaButti K."/>
            <person name="Lipzen A."/>
            <person name="Lombard V."/>
            <person name="Magnuson J."/>
            <person name="Maillard F."/>
            <person name="Murat C."/>
            <person name="Nolan M."/>
            <person name="Ohm R.A."/>
            <person name="Pangilinan J."/>
            <person name="Pereira M.F."/>
            <person name="Perotto S."/>
            <person name="Peter M."/>
            <person name="Pfister S."/>
            <person name="Riley R."/>
            <person name="Sitrit Y."/>
            <person name="Stielow J.B."/>
            <person name="Szollosi G."/>
            <person name="Zifcakova L."/>
            <person name="Stursova M."/>
            <person name="Spatafora J.W."/>
            <person name="Tedersoo L."/>
            <person name="Vaario L.M."/>
            <person name="Yamada A."/>
            <person name="Yan M."/>
            <person name="Wang P."/>
            <person name="Xu J."/>
            <person name="Bruns T."/>
            <person name="Baldrian P."/>
            <person name="Vilgalys R."/>
            <person name="Dunand C."/>
            <person name="Henrissat B."/>
            <person name="Grigoriev I.V."/>
            <person name="Hibbett D."/>
            <person name="Nagy L.G."/>
            <person name="Martin F.M."/>
        </authorList>
    </citation>
    <scope>NUCLEOTIDE SEQUENCE</scope>
    <source>
        <strain evidence="2">BED1</strain>
    </source>
</reference>
<name>A0AAD4C964_BOLED</name>
<reference evidence="2" key="1">
    <citation type="submission" date="2019-10" db="EMBL/GenBank/DDBJ databases">
        <authorList>
            <consortium name="DOE Joint Genome Institute"/>
            <person name="Kuo A."/>
            <person name="Miyauchi S."/>
            <person name="Kiss E."/>
            <person name="Drula E."/>
            <person name="Kohler A."/>
            <person name="Sanchez-Garcia M."/>
            <person name="Andreopoulos B."/>
            <person name="Barry K.W."/>
            <person name="Bonito G."/>
            <person name="Buee M."/>
            <person name="Carver A."/>
            <person name="Chen C."/>
            <person name="Cichocki N."/>
            <person name="Clum A."/>
            <person name="Culley D."/>
            <person name="Crous P.W."/>
            <person name="Fauchery L."/>
            <person name="Girlanda M."/>
            <person name="Hayes R."/>
            <person name="Keri Z."/>
            <person name="LaButti K."/>
            <person name="Lipzen A."/>
            <person name="Lombard V."/>
            <person name="Magnuson J."/>
            <person name="Maillard F."/>
            <person name="Morin E."/>
            <person name="Murat C."/>
            <person name="Nolan M."/>
            <person name="Ohm R."/>
            <person name="Pangilinan J."/>
            <person name="Pereira M."/>
            <person name="Perotto S."/>
            <person name="Peter M."/>
            <person name="Riley R."/>
            <person name="Sitrit Y."/>
            <person name="Stielow B."/>
            <person name="Szollosi G."/>
            <person name="Zifcakova L."/>
            <person name="Stursova M."/>
            <person name="Spatafora J.W."/>
            <person name="Tedersoo L."/>
            <person name="Vaario L.-M."/>
            <person name="Yamada A."/>
            <person name="Yan M."/>
            <person name="Wang P."/>
            <person name="Xu J."/>
            <person name="Bruns T."/>
            <person name="Baldrian P."/>
            <person name="Vilgalys R."/>
            <person name="Henrissat B."/>
            <person name="Grigoriev I.V."/>
            <person name="Hibbett D."/>
            <person name="Nagy L.G."/>
            <person name="Martin F.M."/>
        </authorList>
    </citation>
    <scope>NUCLEOTIDE SEQUENCE</scope>
    <source>
        <strain evidence="2">BED1</strain>
    </source>
</reference>
<comment type="caution">
    <text evidence="2">The sequence shown here is derived from an EMBL/GenBank/DDBJ whole genome shotgun (WGS) entry which is preliminary data.</text>
</comment>
<proteinExistence type="predicted"/>
<evidence type="ECO:0000256" key="1">
    <source>
        <dbReference type="SAM" id="MobiDB-lite"/>
    </source>
</evidence>
<gene>
    <name evidence="2" type="ORF">L210DRAFT_2055942</name>
</gene>
<dbReference type="AlphaFoldDB" id="A0AAD4C964"/>
<accession>A0AAD4C964</accession>
<keyword evidence="3" id="KW-1185">Reference proteome</keyword>
<dbReference type="Proteomes" id="UP001194468">
    <property type="component" value="Unassembled WGS sequence"/>
</dbReference>
<feature type="compositionally biased region" description="Basic and acidic residues" evidence="1">
    <location>
        <begin position="37"/>
        <end position="46"/>
    </location>
</feature>
<protein>
    <submittedName>
        <fullName evidence="2">Uncharacterized protein</fullName>
    </submittedName>
</protein>
<sequence>MPQRSELRLINPQITATRPSWDAQRPRNRSTRATTKPLERLARDDEPYPLPHEGSQPARPRDTTGIPISTTFPSTDCYGGMSGAIPRMQHAINIHPNAIHGQGEEPRPPNHRHWHRITHRIRRRQTRPNHNVNYCPNARTNNLIFESRLNHKGLEITKRNGRRTIKKPDGRTIIDGRLRGYLYKINLAPPTAPSKGVSKTPHDTARIGGDTDRYQSNQ</sequence>
<evidence type="ECO:0000313" key="3">
    <source>
        <dbReference type="Proteomes" id="UP001194468"/>
    </source>
</evidence>
<feature type="compositionally biased region" description="Basic and acidic residues" evidence="1">
    <location>
        <begin position="200"/>
        <end position="218"/>
    </location>
</feature>
<dbReference type="EMBL" id="WHUW01000001">
    <property type="protein sequence ID" value="KAF8452760.1"/>
    <property type="molecule type" value="Genomic_DNA"/>
</dbReference>